<dbReference type="EMBL" id="JAKKPZ010000450">
    <property type="protein sequence ID" value="KAI1695007.1"/>
    <property type="molecule type" value="Genomic_DNA"/>
</dbReference>
<organism evidence="2 3">
    <name type="scientific">Ditylenchus destructor</name>
    <dbReference type="NCBI Taxonomy" id="166010"/>
    <lineage>
        <taxon>Eukaryota</taxon>
        <taxon>Metazoa</taxon>
        <taxon>Ecdysozoa</taxon>
        <taxon>Nematoda</taxon>
        <taxon>Chromadorea</taxon>
        <taxon>Rhabditida</taxon>
        <taxon>Tylenchina</taxon>
        <taxon>Tylenchomorpha</taxon>
        <taxon>Sphaerularioidea</taxon>
        <taxon>Anguinidae</taxon>
        <taxon>Anguininae</taxon>
        <taxon>Ditylenchus</taxon>
    </lineage>
</organism>
<dbReference type="AlphaFoldDB" id="A0AAD4QTZ9"/>
<sequence length="335" mass="38930">MYHLEGKGKSCTDNRQCSGKYRCFTDPGRLLVEERGPVLSRCGLSRKNEAPVYGVDSSDRTPWTEDKVMEHYRENGRFPKPGKYLDRNYIERHLEKFKNDPRGVSFLYPARYICPLFGDYFYSNLLNLDFGWFDEWRRDVQDQWRWKKRSYEQFRREAAEEGLWNGLLTPEQDDSWKYQFALKGLPQGDNNNPFGGVVVLPASEMDKVINKHVHQNGHLRGLPRSHDDFQKLKRIMGRTDSDSEIKTGKNPHDPGADRDAAYVRLDVSLKYSSTDDWLTGLRMTDGNEQVYDQRQFKPGGYTKEGGYPQATIGPFIPPPRVQANPIYVKPPRPHN</sequence>
<evidence type="ECO:0000313" key="2">
    <source>
        <dbReference type="EMBL" id="KAI1695007.1"/>
    </source>
</evidence>
<evidence type="ECO:0000256" key="1">
    <source>
        <dbReference type="SAM" id="MobiDB-lite"/>
    </source>
</evidence>
<gene>
    <name evidence="2" type="ORF">DdX_19814</name>
</gene>
<proteinExistence type="predicted"/>
<feature type="region of interest" description="Disordered" evidence="1">
    <location>
        <begin position="301"/>
        <end position="335"/>
    </location>
</feature>
<keyword evidence="3" id="KW-1185">Reference proteome</keyword>
<comment type="caution">
    <text evidence="2">The sequence shown here is derived from an EMBL/GenBank/DDBJ whole genome shotgun (WGS) entry which is preliminary data.</text>
</comment>
<evidence type="ECO:0000313" key="3">
    <source>
        <dbReference type="Proteomes" id="UP001201812"/>
    </source>
</evidence>
<dbReference type="Proteomes" id="UP001201812">
    <property type="component" value="Unassembled WGS sequence"/>
</dbReference>
<reference evidence="2" key="1">
    <citation type="submission" date="2022-01" db="EMBL/GenBank/DDBJ databases">
        <title>Genome Sequence Resource for Two Populations of Ditylenchus destructor, the Migratory Endoparasitic Phytonematode.</title>
        <authorList>
            <person name="Zhang H."/>
            <person name="Lin R."/>
            <person name="Xie B."/>
        </authorList>
    </citation>
    <scope>NUCLEOTIDE SEQUENCE</scope>
    <source>
        <strain evidence="2">BazhouSP</strain>
    </source>
</reference>
<feature type="region of interest" description="Disordered" evidence="1">
    <location>
        <begin position="238"/>
        <end position="257"/>
    </location>
</feature>
<protein>
    <submittedName>
        <fullName evidence="2">Uncharacterized protein</fullName>
    </submittedName>
</protein>
<name>A0AAD4QTZ9_9BILA</name>
<accession>A0AAD4QTZ9</accession>